<proteinExistence type="predicted"/>
<organism evidence="1 2">
    <name type="scientific">Rhizopus oryzae</name>
    <name type="common">Mucormycosis agent</name>
    <name type="synonym">Rhizopus arrhizus var. delemar</name>
    <dbReference type="NCBI Taxonomy" id="64495"/>
    <lineage>
        <taxon>Eukaryota</taxon>
        <taxon>Fungi</taxon>
        <taxon>Fungi incertae sedis</taxon>
        <taxon>Mucoromycota</taxon>
        <taxon>Mucoromycotina</taxon>
        <taxon>Mucoromycetes</taxon>
        <taxon>Mucorales</taxon>
        <taxon>Mucorineae</taxon>
        <taxon>Rhizopodaceae</taxon>
        <taxon>Rhizopus</taxon>
    </lineage>
</organism>
<protein>
    <submittedName>
        <fullName evidence="1">Uncharacterized protein</fullName>
    </submittedName>
</protein>
<dbReference type="Proteomes" id="UP000716291">
    <property type="component" value="Unassembled WGS sequence"/>
</dbReference>
<name>A0A9P6WXM5_RHIOR</name>
<sequence>MALSDKTPLHTSRAESPSVPIPHSLTYAVVAKRKEIPLSRRPTTRYSLLHENNFNATSSSGLTATSEDIKTIQTRIWRHAMAPNASYFDTSKIPNLTDSQHFDLIHRKYTSKGLKGIKALGSRANSRYIEVYPKQEILDTFLKEGLYYEDQKIRLLPCKAIDGEGTVIQINLSDIPCLDEEELLVHLTSTLEKFGKVLDLGLKRENQWGFFMGAGYAVIQQETNKTYPKLSHTLAFATDENFFCHARYKPKHIMSVSY</sequence>
<evidence type="ECO:0000313" key="1">
    <source>
        <dbReference type="EMBL" id="KAG1300615.1"/>
    </source>
</evidence>
<keyword evidence="2" id="KW-1185">Reference proteome</keyword>
<dbReference type="OrthoDB" id="2286194at2759"/>
<dbReference type="AlphaFoldDB" id="A0A9P6WXM5"/>
<accession>A0A9P6WXM5</accession>
<evidence type="ECO:0000313" key="2">
    <source>
        <dbReference type="Proteomes" id="UP000716291"/>
    </source>
</evidence>
<comment type="caution">
    <text evidence="1">The sequence shown here is derived from an EMBL/GenBank/DDBJ whole genome shotgun (WGS) entry which is preliminary data.</text>
</comment>
<gene>
    <name evidence="1" type="ORF">G6F64_012534</name>
</gene>
<dbReference type="EMBL" id="JAANQT010003930">
    <property type="protein sequence ID" value="KAG1300615.1"/>
    <property type="molecule type" value="Genomic_DNA"/>
</dbReference>
<reference evidence="1" key="1">
    <citation type="journal article" date="2020" name="Microb. Genom.">
        <title>Genetic diversity of clinical and environmental Mucorales isolates obtained from an investigation of mucormycosis cases among solid organ transplant recipients.</title>
        <authorList>
            <person name="Nguyen M.H."/>
            <person name="Kaul D."/>
            <person name="Muto C."/>
            <person name="Cheng S.J."/>
            <person name="Richter R.A."/>
            <person name="Bruno V.M."/>
            <person name="Liu G."/>
            <person name="Beyhan S."/>
            <person name="Sundermann A.J."/>
            <person name="Mounaud S."/>
            <person name="Pasculle A.W."/>
            <person name="Nierman W.C."/>
            <person name="Driscoll E."/>
            <person name="Cumbie R."/>
            <person name="Clancy C.J."/>
            <person name="Dupont C.L."/>
        </authorList>
    </citation>
    <scope>NUCLEOTIDE SEQUENCE</scope>
    <source>
        <strain evidence="1">GL11</strain>
    </source>
</reference>